<dbReference type="RefSeq" id="WP_394831709.1">
    <property type="nucleotide sequence ID" value="NZ_CP089983.1"/>
</dbReference>
<name>A0ABZ2KXP3_9BACT</name>
<evidence type="ECO:0000313" key="2">
    <source>
        <dbReference type="Proteomes" id="UP001374803"/>
    </source>
</evidence>
<accession>A0ABZ2KXP3</accession>
<organism evidence="1 2">
    <name type="scientific">Pendulispora rubella</name>
    <dbReference type="NCBI Taxonomy" id="2741070"/>
    <lineage>
        <taxon>Bacteria</taxon>
        <taxon>Pseudomonadati</taxon>
        <taxon>Myxococcota</taxon>
        <taxon>Myxococcia</taxon>
        <taxon>Myxococcales</taxon>
        <taxon>Sorangiineae</taxon>
        <taxon>Pendulisporaceae</taxon>
        <taxon>Pendulispora</taxon>
    </lineage>
</organism>
<reference evidence="1" key="1">
    <citation type="submission" date="2021-12" db="EMBL/GenBank/DDBJ databases">
        <title>Discovery of the Pendulisporaceae a myxobacterial family with distinct sporulation behavior and unique specialized metabolism.</title>
        <authorList>
            <person name="Garcia R."/>
            <person name="Popoff A."/>
            <person name="Bader C.D."/>
            <person name="Loehr J."/>
            <person name="Walesch S."/>
            <person name="Walt C."/>
            <person name="Boldt J."/>
            <person name="Bunk B."/>
            <person name="Haeckl F.J.F.P.J."/>
            <person name="Gunesch A.P."/>
            <person name="Birkelbach J."/>
            <person name="Nuebel U."/>
            <person name="Pietschmann T."/>
            <person name="Bach T."/>
            <person name="Mueller R."/>
        </authorList>
    </citation>
    <scope>NUCLEOTIDE SEQUENCE</scope>
    <source>
        <strain evidence="1">MSr11367</strain>
    </source>
</reference>
<gene>
    <name evidence="1" type="ORF">LVJ94_34870</name>
</gene>
<protein>
    <submittedName>
        <fullName evidence="1">Uncharacterized protein</fullName>
    </submittedName>
</protein>
<dbReference type="EMBL" id="CP089983">
    <property type="protein sequence ID" value="WXB02084.1"/>
    <property type="molecule type" value="Genomic_DNA"/>
</dbReference>
<keyword evidence="2" id="KW-1185">Reference proteome</keyword>
<sequence length="332" mass="36980">MIEKRSLHCGGGGREIAFPLFGKAQSYFEKTAESALLGEVVRFIERLTPRADAIYVLVNALGAGEWWGPNVNGDHFPARGLMHCPPNWAGDPLADRAIARGWPFGFPTFYSACPYLHHRNKDPTRGYGEVELAAWNDRMKRVELVIRIDRPKCVAFGGMGLWQRLESGQCPDVSMGSRVPFDLCSICTDWDTYGRAQESFDVSVHRDPGAAVLQVHRELKRRSGNGIRGLSITRADYCEHTRQHMNAVLPTGQKVFVYNDYPHFFDISFVFVGADKTAKVMMHLRGKGARRNEGRDDRSLREKAASLADEALRVGLAGAGRGTGGGRNLKRM</sequence>
<proteinExistence type="predicted"/>
<evidence type="ECO:0000313" key="1">
    <source>
        <dbReference type="EMBL" id="WXB02084.1"/>
    </source>
</evidence>
<dbReference type="Proteomes" id="UP001374803">
    <property type="component" value="Chromosome"/>
</dbReference>